<organism evidence="6 7">
    <name type="scientific">Acorus calamus</name>
    <name type="common">Sweet flag</name>
    <dbReference type="NCBI Taxonomy" id="4465"/>
    <lineage>
        <taxon>Eukaryota</taxon>
        <taxon>Viridiplantae</taxon>
        <taxon>Streptophyta</taxon>
        <taxon>Embryophyta</taxon>
        <taxon>Tracheophyta</taxon>
        <taxon>Spermatophyta</taxon>
        <taxon>Magnoliopsida</taxon>
        <taxon>Liliopsida</taxon>
        <taxon>Acoraceae</taxon>
        <taxon>Acorus</taxon>
    </lineage>
</organism>
<comment type="catalytic activity">
    <reaction evidence="4">
        <text>RX + glutathione = an S-substituted glutathione + a halide anion + H(+)</text>
        <dbReference type="Rhea" id="RHEA:16437"/>
        <dbReference type="ChEBI" id="CHEBI:15378"/>
        <dbReference type="ChEBI" id="CHEBI:16042"/>
        <dbReference type="ChEBI" id="CHEBI:17792"/>
        <dbReference type="ChEBI" id="CHEBI:57925"/>
        <dbReference type="ChEBI" id="CHEBI:90779"/>
        <dbReference type="EC" id="2.5.1.18"/>
    </reaction>
</comment>
<dbReference type="CDD" id="cd03187">
    <property type="entry name" value="GST_C_Phi"/>
    <property type="match status" value="1"/>
</dbReference>
<dbReference type="PROSITE" id="PS50405">
    <property type="entry name" value="GST_CTER"/>
    <property type="match status" value="1"/>
</dbReference>
<evidence type="ECO:0000313" key="7">
    <source>
        <dbReference type="Proteomes" id="UP001180020"/>
    </source>
</evidence>
<dbReference type="InterPro" id="IPR004046">
    <property type="entry name" value="GST_C"/>
</dbReference>
<dbReference type="GO" id="GO:0005737">
    <property type="term" value="C:cytoplasm"/>
    <property type="evidence" value="ECO:0007669"/>
    <property type="project" value="TreeGrafter"/>
</dbReference>
<evidence type="ECO:0000313" key="6">
    <source>
        <dbReference type="EMBL" id="KAK1295975.1"/>
    </source>
</evidence>
<name>A0AAV9D468_ACOCL</name>
<dbReference type="InterPro" id="IPR034347">
    <property type="entry name" value="GST_Phi_C"/>
</dbReference>
<dbReference type="Gene3D" id="1.20.1050.10">
    <property type="match status" value="1"/>
</dbReference>
<dbReference type="Pfam" id="PF00043">
    <property type="entry name" value="GST_C"/>
    <property type="match status" value="1"/>
</dbReference>
<dbReference type="FunFam" id="1.20.1050.10:FF:000004">
    <property type="entry name" value="Glutathione S-transferase F2"/>
    <property type="match status" value="1"/>
</dbReference>
<dbReference type="AlphaFoldDB" id="A0AAV9D468"/>
<dbReference type="PANTHER" id="PTHR43900">
    <property type="entry name" value="GLUTATHIONE S-TRANSFERASE RHO"/>
    <property type="match status" value="1"/>
</dbReference>
<dbReference type="GO" id="GO:0004364">
    <property type="term" value="F:glutathione transferase activity"/>
    <property type="evidence" value="ECO:0007669"/>
    <property type="project" value="UniProtKB-EC"/>
</dbReference>
<comment type="similarity">
    <text evidence="1">Belongs to the GST superfamily. Phi family.</text>
</comment>
<keyword evidence="3" id="KW-0808">Transferase</keyword>
<evidence type="ECO:0000259" key="5">
    <source>
        <dbReference type="PROSITE" id="PS50405"/>
    </source>
</evidence>
<dbReference type="Gene3D" id="3.40.30.10">
    <property type="entry name" value="Glutaredoxin"/>
    <property type="match status" value="1"/>
</dbReference>
<comment type="caution">
    <text evidence="6">The sequence shown here is derived from an EMBL/GenBank/DDBJ whole genome shotgun (WGS) entry which is preliminary data.</text>
</comment>
<gene>
    <name evidence="6" type="ORF">QJS10_CPB15g00333</name>
</gene>
<evidence type="ECO:0000256" key="2">
    <source>
        <dbReference type="ARBA" id="ARBA00012452"/>
    </source>
</evidence>
<dbReference type="PANTHER" id="PTHR43900:SF96">
    <property type="entry name" value="GLUTATHIONE TRANSFERASE"/>
    <property type="match status" value="1"/>
</dbReference>
<evidence type="ECO:0000256" key="3">
    <source>
        <dbReference type="ARBA" id="ARBA00022679"/>
    </source>
</evidence>
<dbReference type="GO" id="GO:0043295">
    <property type="term" value="F:glutathione binding"/>
    <property type="evidence" value="ECO:0007669"/>
    <property type="project" value="TreeGrafter"/>
</dbReference>
<dbReference type="GO" id="GO:0009636">
    <property type="term" value="P:response to toxic substance"/>
    <property type="evidence" value="ECO:0007669"/>
    <property type="project" value="UniProtKB-ARBA"/>
</dbReference>
<dbReference type="EC" id="2.5.1.18" evidence="2"/>
<dbReference type="GO" id="GO:0006749">
    <property type="term" value="P:glutathione metabolic process"/>
    <property type="evidence" value="ECO:0007669"/>
    <property type="project" value="TreeGrafter"/>
</dbReference>
<accession>A0AAV9D468</accession>
<dbReference type="InterPro" id="IPR010987">
    <property type="entry name" value="Glutathione-S-Trfase_C-like"/>
</dbReference>
<evidence type="ECO:0000256" key="1">
    <source>
        <dbReference type="ARBA" id="ARBA00010128"/>
    </source>
</evidence>
<dbReference type="InterPro" id="IPR036282">
    <property type="entry name" value="Glutathione-S-Trfase_C_sf"/>
</dbReference>
<dbReference type="SUPFAM" id="SSF47616">
    <property type="entry name" value="GST C-terminal domain-like"/>
    <property type="match status" value="1"/>
</dbReference>
<protein>
    <recommendedName>
        <fullName evidence="2">glutathione transferase</fullName>
        <ecNumber evidence="2">2.5.1.18</ecNumber>
    </recommendedName>
</protein>
<sequence>MASINVFGSPTSTEVSRVLACLFEKEAEFQLIRIDLYNGLQRQKCESESRKICRHISERFAEQGNKALLGRGTLERAAIEQWLQAEQQTFDPPIASLVFHLAFAPQPSYAEEEVQKEEARLSKVLDSYDRTLDKSRFLAGEEFTLADLSHLPNSHYLVNMTEKAYLFRERKNVWRWWEEISSRPSWKKVVRIQEEPPVMPCK</sequence>
<dbReference type="EMBL" id="JAUJYO010000015">
    <property type="protein sequence ID" value="KAK1295975.1"/>
    <property type="molecule type" value="Genomic_DNA"/>
</dbReference>
<feature type="domain" description="GST C-terminal" evidence="5">
    <location>
        <begin position="72"/>
        <end position="198"/>
    </location>
</feature>
<reference evidence="6" key="2">
    <citation type="submission" date="2023-06" db="EMBL/GenBank/DDBJ databases">
        <authorList>
            <person name="Ma L."/>
            <person name="Liu K.-W."/>
            <person name="Li Z."/>
            <person name="Hsiao Y.-Y."/>
            <person name="Qi Y."/>
            <person name="Fu T."/>
            <person name="Tang G."/>
            <person name="Zhang D."/>
            <person name="Sun W.-H."/>
            <person name="Liu D.-K."/>
            <person name="Li Y."/>
            <person name="Chen G.-Z."/>
            <person name="Liu X.-D."/>
            <person name="Liao X.-Y."/>
            <person name="Jiang Y.-T."/>
            <person name="Yu X."/>
            <person name="Hao Y."/>
            <person name="Huang J."/>
            <person name="Zhao X.-W."/>
            <person name="Ke S."/>
            <person name="Chen Y.-Y."/>
            <person name="Wu W.-L."/>
            <person name="Hsu J.-L."/>
            <person name="Lin Y.-F."/>
            <person name="Huang M.-D."/>
            <person name="Li C.-Y."/>
            <person name="Huang L."/>
            <person name="Wang Z.-W."/>
            <person name="Zhao X."/>
            <person name="Zhong W.-Y."/>
            <person name="Peng D.-H."/>
            <person name="Ahmad S."/>
            <person name="Lan S."/>
            <person name="Zhang J.-S."/>
            <person name="Tsai W.-C."/>
            <person name="Van De Peer Y."/>
            <person name="Liu Z.-J."/>
        </authorList>
    </citation>
    <scope>NUCLEOTIDE SEQUENCE</scope>
    <source>
        <strain evidence="6">CP</strain>
        <tissue evidence="6">Leaves</tissue>
    </source>
</reference>
<keyword evidence="7" id="KW-1185">Reference proteome</keyword>
<dbReference type="Proteomes" id="UP001180020">
    <property type="component" value="Unassembled WGS sequence"/>
</dbReference>
<evidence type="ECO:0000256" key="4">
    <source>
        <dbReference type="ARBA" id="ARBA00047960"/>
    </source>
</evidence>
<reference evidence="6" key="1">
    <citation type="journal article" date="2023" name="Nat. Commun.">
        <title>Diploid and tetraploid genomes of Acorus and the evolution of monocots.</title>
        <authorList>
            <person name="Ma L."/>
            <person name="Liu K.W."/>
            <person name="Li Z."/>
            <person name="Hsiao Y.Y."/>
            <person name="Qi Y."/>
            <person name="Fu T."/>
            <person name="Tang G.D."/>
            <person name="Zhang D."/>
            <person name="Sun W.H."/>
            <person name="Liu D.K."/>
            <person name="Li Y."/>
            <person name="Chen G.Z."/>
            <person name="Liu X.D."/>
            <person name="Liao X.Y."/>
            <person name="Jiang Y.T."/>
            <person name="Yu X."/>
            <person name="Hao Y."/>
            <person name="Huang J."/>
            <person name="Zhao X.W."/>
            <person name="Ke S."/>
            <person name="Chen Y.Y."/>
            <person name="Wu W.L."/>
            <person name="Hsu J.L."/>
            <person name="Lin Y.F."/>
            <person name="Huang M.D."/>
            <person name="Li C.Y."/>
            <person name="Huang L."/>
            <person name="Wang Z.W."/>
            <person name="Zhao X."/>
            <person name="Zhong W.Y."/>
            <person name="Peng D.H."/>
            <person name="Ahmad S."/>
            <person name="Lan S."/>
            <person name="Zhang J.S."/>
            <person name="Tsai W.C."/>
            <person name="Van de Peer Y."/>
            <person name="Liu Z.J."/>
        </authorList>
    </citation>
    <scope>NUCLEOTIDE SEQUENCE</scope>
    <source>
        <strain evidence="6">CP</strain>
    </source>
</reference>
<proteinExistence type="inferred from homology"/>